<accession>A0A8H6Z225</accession>
<name>A0A8H6Z225_9AGAR</name>
<evidence type="ECO:0000256" key="1">
    <source>
        <dbReference type="SAM" id="MobiDB-lite"/>
    </source>
</evidence>
<keyword evidence="3" id="KW-1185">Reference proteome</keyword>
<feature type="compositionally biased region" description="Low complexity" evidence="1">
    <location>
        <begin position="33"/>
        <end position="45"/>
    </location>
</feature>
<dbReference type="EMBL" id="JACAZI010000002">
    <property type="protein sequence ID" value="KAF7369049.1"/>
    <property type="molecule type" value="Genomic_DNA"/>
</dbReference>
<evidence type="ECO:0000313" key="3">
    <source>
        <dbReference type="Proteomes" id="UP000620124"/>
    </source>
</evidence>
<feature type="region of interest" description="Disordered" evidence="1">
    <location>
        <begin position="1"/>
        <end position="117"/>
    </location>
</feature>
<protein>
    <submittedName>
        <fullName evidence="2">Uncharacterized protein</fullName>
    </submittedName>
</protein>
<organism evidence="2 3">
    <name type="scientific">Mycena venus</name>
    <dbReference type="NCBI Taxonomy" id="2733690"/>
    <lineage>
        <taxon>Eukaryota</taxon>
        <taxon>Fungi</taxon>
        <taxon>Dikarya</taxon>
        <taxon>Basidiomycota</taxon>
        <taxon>Agaricomycotina</taxon>
        <taxon>Agaricomycetes</taxon>
        <taxon>Agaricomycetidae</taxon>
        <taxon>Agaricales</taxon>
        <taxon>Marasmiineae</taxon>
        <taxon>Mycenaceae</taxon>
        <taxon>Mycena</taxon>
    </lineage>
</organism>
<feature type="compositionally biased region" description="Polar residues" evidence="1">
    <location>
        <begin position="11"/>
        <end position="20"/>
    </location>
</feature>
<sequence length="117" mass="12743">MTRQRRVRSQVGPTPTTAHSPSIHLPTMATDDSTSSPPRAATSSSGTVKFTSRTQPEPLPRQKKNKRKPSGMPEGVSISEQPGDRNMEGMEEEEDHIADSTEVCESPTEERPPEGST</sequence>
<proteinExistence type="predicted"/>
<reference evidence="2" key="1">
    <citation type="submission" date="2020-05" db="EMBL/GenBank/DDBJ databases">
        <title>Mycena genomes resolve the evolution of fungal bioluminescence.</title>
        <authorList>
            <person name="Tsai I.J."/>
        </authorList>
    </citation>
    <scope>NUCLEOTIDE SEQUENCE</scope>
    <source>
        <strain evidence="2">CCC161011</strain>
    </source>
</reference>
<dbReference type="OrthoDB" id="10637756at2759"/>
<feature type="compositionally biased region" description="Basic and acidic residues" evidence="1">
    <location>
        <begin position="108"/>
        <end position="117"/>
    </location>
</feature>
<gene>
    <name evidence="2" type="ORF">MVEN_00231700</name>
</gene>
<dbReference type="AlphaFoldDB" id="A0A8H6Z225"/>
<feature type="compositionally biased region" description="Polar residues" evidence="1">
    <location>
        <begin position="46"/>
        <end position="55"/>
    </location>
</feature>
<evidence type="ECO:0000313" key="2">
    <source>
        <dbReference type="EMBL" id="KAF7369049.1"/>
    </source>
</evidence>
<dbReference type="Proteomes" id="UP000620124">
    <property type="component" value="Unassembled WGS sequence"/>
</dbReference>
<comment type="caution">
    <text evidence="2">The sequence shown here is derived from an EMBL/GenBank/DDBJ whole genome shotgun (WGS) entry which is preliminary data.</text>
</comment>